<dbReference type="PROSITE" id="PS51186">
    <property type="entry name" value="GNAT"/>
    <property type="match status" value="1"/>
</dbReference>
<name>A0ABW2H0H1_9ACTN</name>
<feature type="domain" description="N-acetyltransferase" evidence="3">
    <location>
        <begin position="15"/>
        <end position="153"/>
    </location>
</feature>
<dbReference type="Gene3D" id="3.40.630.30">
    <property type="match status" value="1"/>
</dbReference>
<dbReference type="InterPro" id="IPR050832">
    <property type="entry name" value="Bact_Acetyltransf"/>
</dbReference>
<dbReference type="Proteomes" id="UP001596392">
    <property type="component" value="Unassembled WGS sequence"/>
</dbReference>
<dbReference type="EC" id="2.3.1.-" evidence="4"/>
<dbReference type="EMBL" id="JBHTAC010000030">
    <property type="protein sequence ID" value="MFC7245745.1"/>
    <property type="molecule type" value="Genomic_DNA"/>
</dbReference>
<evidence type="ECO:0000313" key="5">
    <source>
        <dbReference type="Proteomes" id="UP001596392"/>
    </source>
</evidence>
<evidence type="ECO:0000313" key="4">
    <source>
        <dbReference type="EMBL" id="MFC7245745.1"/>
    </source>
</evidence>
<evidence type="ECO:0000256" key="1">
    <source>
        <dbReference type="ARBA" id="ARBA00022679"/>
    </source>
</evidence>
<organism evidence="4 5">
    <name type="scientific">Catellatospora aurea</name>
    <dbReference type="NCBI Taxonomy" id="1337874"/>
    <lineage>
        <taxon>Bacteria</taxon>
        <taxon>Bacillati</taxon>
        <taxon>Actinomycetota</taxon>
        <taxon>Actinomycetes</taxon>
        <taxon>Micromonosporales</taxon>
        <taxon>Micromonosporaceae</taxon>
        <taxon>Catellatospora</taxon>
    </lineage>
</organism>
<keyword evidence="1 4" id="KW-0808">Transferase</keyword>
<comment type="caution">
    <text evidence="4">The sequence shown here is derived from an EMBL/GenBank/DDBJ whole genome shotgun (WGS) entry which is preliminary data.</text>
</comment>
<sequence length="392" mass="44080">MPGEIRIERRHTGDAASRDLRREFVAELARRYPEQDFGADAVTDELPVLDAPGAAWLVVYDGGEPVGCGGLRGLDEHTGEIKWVYLREAARGRQVGRSLLVELEDAAREFGYTRLRLSTGDRQPEALGLYVSAGYRPVEDGVPTPHRLEKDLRPRPDDVRVTFRKYDGRVHWHTTLRRLGEDEHGVWLGGTRHTPWRRAGRAASFPQHPHVMLVPHEGRWIANFHAAPRRTALYVDVTDRPAWTAPDQVTAVDLDLDVLRRRDTGQVLLLDEDEFAEHQVLYAYPADLIAEARRTADDLLASVSAGHEPFGSAHLPWLAQLTGQETYVSQAGTTDAQDQWSHQERLAATRRLLADSGHELTTDGIERMRVRIAEHEARRAAGRAAEDPTDPR</sequence>
<dbReference type="InterPro" id="IPR007295">
    <property type="entry name" value="DUF402"/>
</dbReference>
<dbReference type="InterPro" id="IPR000182">
    <property type="entry name" value="GNAT_dom"/>
</dbReference>
<accession>A0ABW2H0H1</accession>
<dbReference type="InterPro" id="IPR016181">
    <property type="entry name" value="Acyl_CoA_acyltransferase"/>
</dbReference>
<protein>
    <submittedName>
        <fullName evidence="4">GNAT family N-acetyltransferase</fullName>
        <ecNumber evidence="4">2.3.1.-</ecNumber>
    </submittedName>
</protein>
<dbReference type="PANTHER" id="PTHR43877:SF2">
    <property type="entry name" value="AMINOALKYLPHOSPHONATE N-ACETYLTRANSFERASE-RELATED"/>
    <property type="match status" value="1"/>
</dbReference>
<dbReference type="PANTHER" id="PTHR43877">
    <property type="entry name" value="AMINOALKYLPHOSPHONATE N-ACETYLTRANSFERASE-RELATED-RELATED"/>
    <property type="match status" value="1"/>
</dbReference>
<evidence type="ECO:0000256" key="2">
    <source>
        <dbReference type="ARBA" id="ARBA00023315"/>
    </source>
</evidence>
<dbReference type="RefSeq" id="WP_376808647.1">
    <property type="nucleotide sequence ID" value="NZ_JBHTAC010000030.1"/>
</dbReference>
<keyword evidence="5" id="KW-1185">Reference proteome</keyword>
<dbReference type="Gene3D" id="2.40.380.10">
    <property type="entry name" value="FomD-like"/>
    <property type="match status" value="1"/>
</dbReference>
<proteinExistence type="predicted"/>
<keyword evidence="2 4" id="KW-0012">Acyltransferase</keyword>
<dbReference type="SUPFAM" id="SSF55729">
    <property type="entry name" value="Acyl-CoA N-acyltransferases (Nat)"/>
    <property type="match status" value="1"/>
</dbReference>
<dbReference type="GO" id="GO:0016746">
    <property type="term" value="F:acyltransferase activity"/>
    <property type="evidence" value="ECO:0007669"/>
    <property type="project" value="UniProtKB-KW"/>
</dbReference>
<dbReference type="SUPFAM" id="SSF159234">
    <property type="entry name" value="FomD-like"/>
    <property type="match status" value="1"/>
</dbReference>
<dbReference type="Pfam" id="PF04167">
    <property type="entry name" value="DUF402"/>
    <property type="match status" value="1"/>
</dbReference>
<reference evidence="5" key="1">
    <citation type="journal article" date="2019" name="Int. J. Syst. Evol. Microbiol.">
        <title>The Global Catalogue of Microorganisms (GCM) 10K type strain sequencing project: providing services to taxonomists for standard genome sequencing and annotation.</title>
        <authorList>
            <consortium name="The Broad Institute Genomics Platform"/>
            <consortium name="The Broad Institute Genome Sequencing Center for Infectious Disease"/>
            <person name="Wu L."/>
            <person name="Ma J."/>
        </authorList>
    </citation>
    <scope>NUCLEOTIDE SEQUENCE [LARGE SCALE GENOMIC DNA]</scope>
    <source>
        <strain evidence="5">CGMCC 1.9106</strain>
    </source>
</reference>
<dbReference type="Pfam" id="PF00583">
    <property type="entry name" value="Acetyltransf_1"/>
    <property type="match status" value="1"/>
</dbReference>
<gene>
    <name evidence="4" type="ORF">ACFQO7_24995</name>
</gene>
<dbReference type="InterPro" id="IPR035930">
    <property type="entry name" value="FomD-like_sf"/>
</dbReference>
<dbReference type="CDD" id="cd04301">
    <property type="entry name" value="NAT_SF"/>
    <property type="match status" value="1"/>
</dbReference>
<evidence type="ECO:0000259" key="3">
    <source>
        <dbReference type="PROSITE" id="PS51186"/>
    </source>
</evidence>